<feature type="region of interest" description="Disordered" evidence="1">
    <location>
        <begin position="1"/>
        <end position="70"/>
    </location>
</feature>
<dbReference type="Proteomes" id="UP000256269">
    <property type="component" value="Unassembled WGS sequence"/>
</dbReference>
<accession>A0A3E0I0G0</accession>
<feature type="compositionally biased region" description="Basic residues" evidence="1">
    <location>
        <begin position="52"/>
        <end position="62"/>
    </location>
</feature>
<evidence type="ECO:0000313" key="3">
    <source>
        <dbReference type="EMBL" id="REH52111.1"/>
    </source>
</evidence>
<feature type="compositionally biased region" description="Polar residues" evidence="1">
    <location>
        <begin position="201"/>
        <end position="211"/>
    </location>
</feature>
<comment type="caution">
    <text evidence="3">The sequence shown here is derived from an EMBL/GenBank/DDBJ whole genome shotgun (WGS) entry which is preliminary data.</text>
</comment>
<feature type="compositionally biased region" description="Low complexity" evidence="1">
    <location>
        <begin position="162"/>
        <end position="176"/>
    </location>
</feature>
<protein>
    <submittedName>
        <fullName evidence="3">Cell division protein FtsL</fullName>
    </submittedName>
</protein>
<dbReference type="EMBL" id="QUNO01000003">
    <property type="protein sequence ID" value="REH52111.1"/>
    <property type="molecule type" value="Genomic_DNA"/>
</dbReference>
<keyword evidence="2" id="KW-1133">Transmembrane helix</keyword>
<keyword evidence="4" id="KW-1185">Reference proteome</keyword>
<feature type="compositionally biased region" description="Basic and acidic residues" evidence="1">
    <location>
        <begin position="17"/>
        <end position="34"/>
    </location>
</feature>
<evidence type="ECO:0000256" key="2">
    <source>
        <dbReference type="SAM" id="Phobius"/>
    </source>
</evidence>
<reference evidence="3 4" key="1">
    <citation type="submission" date="2018-08" db="EMBL/GenBank/DDBJ databases">
        <title>Genomic Encyclopedia of Archaeal and Bacterial Type Strains, Phase II (KMG-II): from individual species to whole genera.</title>
        <authorList>
            <person name="Goeker M."/>
        </authorList>
    </citation>
    <scope>NUCLEOTIDE SEQUENCE [LARGE SCALE GENOMIC DNA]</scope>
    <source>
        <strain evidence="3 4">DSM 45791</strain>
    </source>
</reference>
<dbReference type="AlphaFoldDB" id="A0A3E0I0G0"/>
<feature type="transmembrane region" description="Helical" evidence="2">
    <location>
        <begin position="78"/>
        <end position="101"/>
    </location>
</feature>
<keyword evidence="2" id="KW-0812">Transmembrane</keyword>
<feature type="compositionally biased region" description="Pro residues" evidence="1">
    <location>
        <begin position="177"/>
        <end position="190"/>
    </location>
</feature>
<keyword evidence="2" id="KW-0472">Membrane</keyword>
<sequence>MSAPAPVGAPSPRTRANRKDSGRSSERKIEREPAEPGSRATRGRTTAAQKAYARKANRKQRWPQRMSSGLKSASRTPFVLLVMGLLAAGVLATLFLSISAVSDSYRLEDAKKKTTDLTSRVEQLKADVAKGESPDVLYDEARKLGMVPAPDPARIKVNPDGTVSVTGSPVPATTTTTPPPSSSTSAPPPSSGQQSGGQPANSATTSTTGQPPASGGGH</sequence>
<keyword evidence="3" id="KW-0131">Cell cycle</keyword>
<dbReference type="GO" id="GO:0051301">
    <property type="term" value="P:cell division"/>
    <property type="evidence" value="ECO:0007669"/>
    <property type="project" value="UniProtKB-KW"/>
</dbReference>
<feature type="region of interest" description="Disordered" evidence="1">
    <location>
        <begin position="149"/>
        <end position="218"/>
    </location>
</feature>
<keyword evidence="3" id="KW-0132">Cell division</keyword>
<dbReference type="RefSeq" id="WP_147328461.1">
    <property type="nucleotide sequence ID" value="NZ_CP144375.1"/>
</dbReference>
<proteinExistence type="predicted"/>
<evidence type="ECO:0000313" key="4">
    <source>
        <dbReference type="Proteomes" id="UP000256269"/>
    </source>
</evidence>
<dbReference type="OrthoDB" id="4555900at2"/>
<feature type="compositionally biased region" description="Low complexity" evidence="1">
    <location>
        <begin position="191"/>
        <end position="200"/>
    </location>
</feature>
<name>A0A3E0I0G0_9PSEU</name>
<evidence type="ECO:0000256" key="1">
    <source>
        <dbReference type="SAM" id="MobiDB-lite"/>
    </source>
</evidence>
<organism evidence="3 4">
    <name type="scientific">Kutzneria buriramensis</name>
    <dbReference type="NCBI Taxonomy" id="1045776"/>
    <lineage>
        <taxon>Bacteria</taxon>
        <taxon>Bacillati</taxon>
        <taxon>Actinomycetota</taxon>
        <taxon>Actinomycetes</taxon>
        <taxon>Pseudonocardiales</taxon>
        <taxon>Pseudonocardiaceae</taxon>
        <taxon>Kutzneria</taxon>
    </lineage>
</organism>
<gene>
    <name evidence="3" type="ORF">BCF44_103561</name>
</gene>